<dbReference type="Proteomes" id="UP000006854">
    <property type="component" value="Chromosome"/>
</dbReference>
<dbReference type="KEGG" id="sve:SVEN_5629"/>
<evidence type="ECO:0000313" key="1">
    <source>
        <dbReference type="EMBL" id="CCA58915.1"/>
    </source>
</evidence>
<dbReference type="HOGENOM" id="CLU_145452_0_0_11"/>
<dbReference type="Pfam" id="PF19751">
    <property type="entry name" value="DUF6238"/>
    <property type="match status" value="1"/>
</dbReference>
<dbReference type="GeneID" id="51866186"/>
<accession>F2R8A6</accession>
<dbReference type="PATRIC" id="fig|953739.5.peg.854"/>
<dbReference type="STRING" id="953739.SVEN_5629"/>
<dbReference type="eggNOG" id="ENOG5032I31">
    <property type="taxonomic scope" value="Bacteria"/>
</dbReference>
<reference evidence="1 2" key="1">
    <citation type="journal article" date="2011" name="BMC Genomics">
        <title>Genome-wide analysis of the role of GlnR in Streptomyces venezuelae provides new insights into global nitrogen regulation in actinomycetes.</title>
        <authorList>
            <person name="Pullan S.T."/>
            <person name="Bibb M.J."/>
            <person name="Merrick M."/>
        </authorList>
    </citation>
    <scope>NUCLEOTIDE SEQUENCE [LARGE SCALE GENOMIC DNA]</scope>
    <source>
        <strain evidence="1">ATCC 10712</strain>
    </source>
</reference>
<organism evidence="1 2">
    <name type="scientific">Streptomyces venezuelae (strain ATCC 10712 / CBS 650.69 / DSM 40230 / JCM 4526 / NBRC 13096 / PD 04745)</name>
    <dbReference type="NCBI Taxonomy" id="953739"/>
    <lineage>
        <taxon>Bacteria</taxon>
        <taxon>Bacillati</taxon>
        <taxon>Actinomycetota</taxon>
        <taxon>Actinomycetes</taxon>
        <taxon>Kitasatosporales</taxon>
        <taxon>Streptomycetaceae</taxon>
        <taxon>Streptomyces</taxon>
    </lineage>
</organism>
<evidence type="ECO:0000313" key="2">
    <source>
        <dbReference type="Proteomes" id="UP000006854"/>
    </source>
</evidence>
<dbReference type="EMBL" id="FR845719">
    <property type="protein sequence ID" value="CCA58915.1"/>
    <property type="molecule type" value="Genomic_DNA"/>
</dbReference>
<name>F2R8A6_STRVP</name>
<dbReference type="InterPro" id="IPR046205">
    <property type="entry name" value="DUF6238"/>
</dbReference>
<protein>
    <submittedName>
        <fullName evidence="1">Uncharacterized protein</fullName>
    </submittedName>
</protein>
<proteinExistence type="predicted"/>
<dbReference type="RefSeq" id="WP_015036810.1">
    <property type="nucleotide sequence ID" value="NC_018750.1"/>
</dbReference>
<dbReference type="AlphaFoldDB" id="F2R8A6"/>
<sequence length="137" mass="14946">MATITATDPTDAHPYLRAATAGIRHHARSIGRGTPADRRHLDNLHEHVTRLHLLLDQLAETVRPEHPTSGRHLATAHLRLWQATASLHDAFHTLPAAPACTPDRLPDGPLVLTICQRHLASGHAVRRKTTPADHGTA</sequence>
<keyword evidence="2" id="KW-1185">Reference proteome</keyword>
<gene>
    <name evidence="1" type="ordered locus">SVEN_5629</name>
</gene>